<organism evidence="4">
    <name type="scientific">Zea mays</name>
    <name type="common">Maize</name>
    <dbReference type="NCBI Taxonomy" id="4577"/>
    <lineage>
        <taxon>Eukaryota</taxon>
        <taxon>Viridiplantae</taxon>
        <taxon>Streptophyta</taxon>
        <taxon>Embryophyta</taxon>
        <taxon>Tracheophyta</taxon>
        <taxon>Spermatophyta</taxon>
        <taxon>Magnoliopsida</taxon>
        <taxon>Liliopsida</taxon>
        <taxon>Poales</taxon>
        <taxon>Poaceae</taxon>
        <taxon>PACMAD clade</taxon>
        <taxon>Panicoideae</taxon>
        <taxon>Andropogonodae</taxon>
        <taxon>Andropogoneae</taxon>
        <taxon>Tripsacinae</taxon>
        <taxon>Zea</taxon>
    </lineage>
</organism>
<dbReference type="PANTHER" id="PTHR31149">
    <property type="entry name" value="EXPRESSED PROTEIN"/>
    <property type="match status" value="1"/>
</dbReference>
<proteinExistence type="predicted"/>
<protein>
    <submittedName>
        <fullName evidence="4">Uncharacterized protein</fullName>
    </submittedName>
</protein>
<dbReference type="AlphaFoldDB" id="A0A1D6GN50"/>
<gene>
    <name evidence="4" type="ORF">ZEAMMB73_Zm00001d013890</name>
</gene>
<dbReference type="InterPro" id="IPR055474">
    <property type="entry name" value="DUF7046"/>
</dbReference>
<name>A0A1D6GN50_MAIZE</name>
<feature type="domain" description="DUF7046" evidence="2">
    <location>
        <begin position="263"/>
        <end position="363"/>
    </location>
</feature>
<dbReference type="ExpressionAtlas" id="A0A1D6GN50">
    <property type="expression patterns" value="baseline and differential"/>
</dbReference>
<evidence type="ECO:0000313" key="4">
    <source>
        <dbReference type="EMBL" id="AQK64684.1"/>
    </source>
</evidence>
<dbReference type="Pfam" id="PF23080">
    <property type="entry name" value="DUF7046"/>
    <property type="match status" value="1"/>
</dbReference>
<reference evidence="4" key="1">
    <citation type="submission" date="2015-12" db="EMBL/GenBank/DDBJ databases">
        <title>Update maize B73 reference genome by single molecule sequencing technologies.</title>
        <authorList>
            <consortium name="Maize Genome Sequencing Project"/>
            <person name="Ware D."/>
        </authorList>
    </citation>
    <scope>NUCLEOTIDE SEQUENCE</scope>
    <source>
        <tissue evidence="4">Seedling</tissue>
    </source>
</reference>
<dbReference type="InterPro" id="IPR056284">
    <property type="entry name" value="AIR9-like_A9"/>
</dbReference>
<evidence type="ECO:0000259" key="3">
    <source>
        <dbReference type="Pfam" id="PF23197"/>
    </source>
</evidence>
<sequence length="364" mass="40567">MHWKLKSLNDNLGDMPQPGNIYNSSHQQQQVTLPRNEASPSYNMVSNKNALQQYAQGPSDRHIEQMYHGSSFQQDTGGTTPSNYFEEGRVDGGSQLYPSDGDALPGIEGFQIAGEPRPGCQLTACGFPTNGTTLCNFQWVRHLENGIKQSIEGATMYDYVVTADDVGTLLAVDCTPMDDNGRQVIIQNCKIYTCTSDIEKPFNLNPHAVLLFCNKSPFLQGDLVTEFANNGNKITCDPEMQSHIDACISKGRAEFEVFVLQAYSPEEWELATLVLTRPNYQIKFKQTGNVVIDEKYSQSLQTKIPNGRTTQFVLITAGTTLPFNTQGISEPNNEDYDVRLRDLIVLVMRTFQKKALDAKRKGKA</sequence>
<dbReference type="Pfam" id="PF23197">
    <property type="entry name" value="IG_AIR9"/>
    <property type="match status" value="1"/>
</dbReference>
<evidence type="ECO:0000256" key="1">
    <source>
        <dbReference type="SAM" id="MobiDB-lite"/>
    </source>
</evidence>
<dbReference type="EMBL" id="CM000781">
    <property type="protein sequence ID" value="AQK64684.1"/>
    <property type="molecule type" value="Genomic_DNA"/>
</dbReference>
<dbReference type="FunFam" id="2.60.40.2700:FF:000001">
    <property type="entry name" value="Transmembrane protein"/>
    <property type="match status" value="1"/>
</dbReference>
<evidence type="ECO:0000259" key="2">
    <source>
        <dbReference type="Pfam" id="PF23080"/>
    </source>
</evidence>
<accession>A0A1D6GN50</accession>
<dbReference type="PANTHER" id="PTHR31149:SF7">
    <property type="entry name" value="EXPRESSED PROTEIN"/>
    <property type="match status" value="1"/>
</dbReference>
<feature type="region of interest" description="Disordered" evidence="1">
    <location>
        <begin position="1"/>
        <end position="28"/>
    </location>
</feature>
<feature type="domain" description="AIR9-like A9" evidence="3">
    <location>
        <begin position="111"/>
        <end position="182"/>
    </location>
</feature>
<dbReference type="Gene3D" id="2.60.40.2700">
    <property type="match status" value="1"/>
</dbReference>